<dbReference type="InterPro" id="IPR036396">
    <property type="entry name" value="Cyt_P450_sf"/>
</dbReference>
<dbReference type="Gene3D" id="1.10.630.10">
    <property type="entry name" value="Cytochrome P450"/>
    <property type="match status" value="1"/>
</dbReference>
<dbReference type="Pfam" id="PF00067">
    <property type="entry name" value="p450"/>
    <property type="match status" value="1"/>
</dbReference>
<dbReference type="InterPro" id="IPR002401">
    <property type="entry name" value="Cyt_P450_E_grp-I"/>
</dbReference>
<reference evidence="10" key="1">
    <citation type="submission" date="2025-08" db="UniProtKB">
        <authorList>
            <consortium name="RefSeq"/>
        </authorList>
    </citation>
    <scope>IDENTIFICATION</scope>
</reference>
<evidence type="ECO:0000256" key="4">
    <source>
        <dbReference type="ARBA" id="ARBA00023002"/>
    </source>
</evidence>
<keyword evidence="2 7" id="KW-0349">Heme</keyword>
<feature type="transmembrane region" description="Helical" evidence="8">
    <location>
        <begin position="12"/>
        <end position="36"/>
    </location>
</feature>
<sequence>MFVLLRDALTSTMATVNVTQMTLAVVTFGLVVHWVVKRNSVKLPHGPRPLPFFGNLWELNGIGLADKATEWKDKYGPVFTMYLGSKPTVVINSIEAMTEAFTTRGDDFANRPHSVSQDALTDNGKNIAFADFSESLKFRRKNVMQSLRQYLTGSQHTERVHDVLEIAVDNIKQEKGPFDLETHTFHIVCNVLHVLCFGRTLGIDDKDFLKLKMIFQSGIGEFGNTWEDVIPFLRHFPTKHFRHFLNINNEFLAYIQKGVHERRANLNENDSTTLIDDILLTQQKLAKEKNSTLQAAFTDSHITQTLSDVFFAGIDTTRLTLGWIFLYLALNPDVQKKVQTEIDDIVGDAVPGREHRPGLVYTEAVILEIMRLFPVAPMGLPHETVRDTQVMGYDIPAKTEVMANQYAILRDPNHWDQPESFVPERYLDKDGGKLTLKPKSWIPFSIGQRSCVGEFLARQSILYITTGLLQKLDFSLDPNTPADLTPQVGFVFRACKPFKVIAKSRR</sequence>
<dbReference type="GO" id="GO:0016829">
    <property type="term" value="F:lyase activity"/>
    <property type="evidence" value="ECO:0007669"/>
    <property type="project" value="UniProtKB-KW"/>
</dbReference>
<dbReference type="InterPro" id="IPR001128">
    <property type="entry name" value="Cyt_P450"/>
</dbReference>
<evidence type="ECO:0000256" key="8">
    <source>
        <dbReference type="SAM" id="Phobius"/>
    </source>
</evidence>
<organism evidence="9 10">
    <name type="scientific">Aplysia californica</name>
    <name type="common">California sea hare</name>
    <dbReference type="NCBI Taxonomy" id="6500"/>
    <lineage>
        <taxon>Eukaryota</taxon>
        <taxon>Metazoa</taxon>
        <taxon>Spiralia</taxon>
        <taxon>Lophotrochozoa</taxon>
        <taxon>Mollusca</taxon>
        <taxon>Gastropoda</taxon>
        <taxon>Heterobranchia</taxon>
        <taxon>Euthyneura</taxon>
        <taxon>Tectipleura</taxon>
        <taxon>Aplysiida</taxon>
        <taxon>Aplysioidea</taxon>
        <taxon>Aplysiidae</taxon>
        <taxon>Aplysia</taxon>
    </lineage>
</organism>
<dbReference type="PANTHER" id="PTHR24289:SF20">
    <property type="entry name" value="STEROID 17-ALPHA-HYDROXYLASE_17,20 LYASE"/>
    <property type="match status" value="1"/>
</dbReference>
<proteinExistence type="inferred from homology"/>
<name>A0ABM1A5P7_APLCA</name>
<evidence type="ECO:0000313" key="9">
    <source>
        <dbReference type="Proteomes" id="UP000694888"/>
    </source>
</evidence>
<keyword evidence="8" id="KW-1133">Transmembrane helix</keyword>
<evidence type="ECO:0000313" key="10">
    <source>
        <dbReference type="RefSeq" id="XP_012941324.1"/>
    </source>
</evidence>
<dbReference type="PANTHER" id="PTHR24289">
    <property type="entry name" value="STEROID 17-ALPHA-HYDROXYLASE/17,20 LYASE"/>
    <property type="match status" value="1"/>
</dbReference>
<dbReference type="Proteomes" id="UP000694888">
    <property type="component" value="Unplaced"/>
</dbReference>
<dbReference type="PRINTS" id="PR00385">
    <property type="entry name" value="P450"/>
</dbReference>
<keyword evidence="8" id="KW-0812">Transmembrane</keyword>
<accession>A0ABM1A5P7</accession>
<keyword evidence="8" id="KW-0472">Membrane</keyword>
<keyword evidence="6 7" id="KW-0503">Monooxygenase</keyword>
<evidence type="ECO:0000256" key="1">
    <source>
        <dbReference type="ARBA" id="ARBA00010617"/>
    </source>
</evidence>
<comment type="similarity">
    <text evidence="1 7">Belongs to the cytochrome P450 family.</text>
</comment>
<keyword evidence="5 7" id="KW-0408">Iron</keyword>
<evidence type="ECO:0000256" key="7">
    <source>
        <dbReference type="RuleBase" id="RU000461"/>
    </source>
</evidence>
<evidence type="ECO:0000256" key="3">
    <source>
        <dbReference type="ARBA" id="ARBA00022723"/>
    </source>
</evidence>
<protein>
    <submittedName>
        <fullName evidence="10">Steroid 17-alpha-hydroxylase/17,20 lyase</fullName>
    </submittedName>
</protein>
<dbReference type="SUPFAM" id="SSF48264">
    <property type="entry name" value="Cytochrome P450"/>
    <property type="match status" value="1"/>
</dbReference>
<dbReference type="PROSITE" id="PS00086">
    <property type="entry name" value="CYTOCHROME_P450"/>
    <property type="match status" value="1"/>
</dbReference>
<evidence type="ECO:0000256" key="5">
    <source>
        <dbReference type="ARBA" id="ARBA00023004"/>
    </source>
</evidence>
<keyword evidence="10" id="KW-0456">Lyase</keyword>
<evidence type="ECO:0000256" key="6">
    <source>
        <dbReference type="ARBA" id="ARBA00023033"/>
    </source>
</evidence>
<keyword evidence="9" id="KW-1185">Reference proteome</keyword>
<dbReference type="GeneID" id="101861830"/>
<keyword evidence="4 7" id="KW-0560">Oxidoreductase</keyword>
<gene>
    <name evidence="10" type="primary">LOC101861830</name>
</gene>
<evidence type="ECO:0000256" key="2">
    <source>
        <dbReference type="ARBA" id="ARBA00022617"/>
    </source>
</evidence>
<dbReference type="RefSeq" id="XP_012941324.1">
    <property type="nucleotide sequence ID" value="XM_013085870.2"/>
</dbReference>
<dbReference type="InterPro" id="IPR017972">
    <property type="entry name" value="Cyt_P450_CS"/>
</dbReference>
<keyword evidence="3 7" id="KW-0479">Metal-binding</keyword>
<dbReference type="PRINTS" id="PR00463">
    <property type="entry name" value="EP450I"/>
</dbReference>